<accession>A0ABU7JZT7</accession>
<evidence type="ECO:0000313" key="2">
    <source>
        <dbReference type="EMBL" id="MEE2035518.1"/>
    </source>
</evidence>
<dbReference type="RefSeq" id="WP_330154814.1">
    <property type="nucleotide sequence ID" value="NZ_JAUZMZ010000352.1"/>
</dbReference>
<evidence type="ECO:0000259" key="1">
    <source>
        <dbReference type="Pfam" id="PF00668"/>
    </source>
</evidence>
<feature type="domain" description="Condensation" evidence="1">
    <location>
        <begin position="15"/>
        <end position="429"/>
    </location>
</feature>
<dbReference type="InterPro" id="IPR001242">
    <property type="entry name" value="Condensation_dom"/>
</dbReference>
<dbReference type="Pfam" id="PF00668">
    <property type="entry name" value="Condensation"/>
    <property type="match status" value="1"/>
</dbReference>
<evidence type="ECO:0000313" key="3">
    <source>
        <dbReference type="Proteomes" id="UP001331936"/>
    </source>
</evidence>
<organism evidence="2 3">
    <name type="scientific">Rhodococcus chondri</name>
    <dbReference type="NCBI Taxonomy" id="3065941"/>
    <lineage>
        <taxon>Bacteria</taxon>
        <taxon>Bacillati</taxon>
        <taxon>Actinomycetota</taxon>
        <taxon>Actinomycetes</taxon>
        <taxon>Mycobacteriales</taxon>
        <taxon>Nocardiaceae</taxon>
        <taxon>Rhodococcus</taxon>
    </lineage>
</organism>
<protein>
    <submittedName>
        <fullName evidence="2">Condensation domain-containing protein</fullName>
    </submittedName>
</protein>
<dbReference type="InterPro" id="IPR023213">
    <property type="entry name" value="CAT-like_dom_sf"/>
</dbReference>
<name>A0ABU7JZT7_9NOCA</name>
<sequence>MPDAADGKATSSTPFPLAPSQRGLFFAQQISPEVPYTIAQYVDIRGPLDFDVLVAAADRASRELLSPGLVIIDRDGEPYQVVDPTIEDALRYRDFRACSDPVEAARRYMVERSSRPIDLYRDRLISAEALQVADGRYFWLSVAHHLVLDGHGAMTLMNRVAELYTHAIRGTEAPRSKAADLRELYAAEDAYRASARFESDRTYWAQRVAHLPEPARLTDRAGPTRVPPRHVRHEMTLELLGHVDAAAGRWNTTAVPIVMAAFAAFLARMTGQLDIVLSLPVAVRTTAVAKRSGGTLANVVPIRVQVEPTAAAETLVRQIQAEITGALRHQRYRYEDMYRDMTGMSAGSAGFGPIVNIMLFHREIVLGDVTGEYNVLSTGPVEDLSMSIYPGIPPHRLRIDFEANPFRYESDELERHHDRFLRYLETFTTASPDMAIGDHPILRVP</sequence>
<dbReference type="PANTHER" id="PTHR45527:SF1">
    <property type="entry name" value="FATTY ACID SYNTHASE"/>
    <property type="match status" value="1"/>
</dbReference>
<dbReference type="SUPFAM" id="SSF52777">
    <property type="entry name" value="CoA-dependent acyltransferases"/>
    <property type="match status" value="2"/>
</dbReference>
<dbReference type="Proteomes" id="UP001331936">
    <property type="component" value="Unassembled WGS sequence"/>
</dbReference>
<dbReference type="Gene3D" id="3.30.559.10">
    <property type="entry name" value="Chloramphenicol acetyltransferase-like domain"/>
    <property type="match status" value="1"/>
</dbReference>
<dbReference type="EMBL" id="JAUZMZ010000352">
    <property type="protein sequence ID" value="MEE2035518.1"/>
    <property type="molecule type" value="Genomic_DNA"/>
</dbReference>
<proteinExistence type="predicted"/>
<dbReference type="Gene3D" id="3.30.559.30">
    <property type="entry name" value="Nonribosomal peptide synthetase, condensation domain"/>
    <property type="match status" value="1"/>
</dbReference>
<comment type="caution">
    <text evidence="2">The sequence shown here is derived from an EMBL/GenBank/DDBJ whole genome shotgun (WGS) entry which is preliminary data.</text>
</comment>
<gene>
    <name evidence="2" type="ORF">Q8814_26035</name>
</gene>
<keyword evidence="3" id="KW-1185">Reference proteome</keyword>
<reference evidence="2 3" key="1">
    <citation type="submission" date="2023-08" db="EMBL/GenBank/DDBJ databases">
        <authorList>
            <person name="Girao M."/>
            <person name="Carvalho M.F."/>
        </authorList>
    </citation>
    <scope>NUCLEOTIDE SEQUENCE [LARGE SCALE GENOMIC DNA]</scope>
    <source>
        <strain evidence="2 3">CC-R104</strain>
    </source>
</reference>
<dbReference type="PANTHER" id="PTHR45527">
    <property type="entry name" value="NONRIBOSOMAL PEPTIDE SYNTHETASE"/>
    <property type="match status" value="1"/>
</dbReference>